<evidence type="ECO:0000256" key="1">
    <source>
        <dbReference type="SAM" id="MobiDB-lite"/>
    </source>
</evidence>
<feature type="region of interest" description="Disordered" evidence="1">
    <location>
        <begin position="278"/>
        <end position="297"/>
    </location>
</feature>
<dbReference type="SUPFAM" id="SSF47473">
    <property type="entry name" value="EF-hand"/>
    <property type="match status" value="1"/>
</dbReference>
<feature type="region of interest" description="Disordered" evidence="1">
    <location>
        <begin position="410"/>
        <end position="450"/>
    </location>
</feature>
<feature type="region of interest" description="Disordered" evidence="1">
    <location>
        <begin position="49"/>
        <end position="94"/>
    </location>
</feature>
<gene>
    <name evidence="2" type="ORF">TeGR_g10596</name>
</gene>
<keyword evidence="3" id="KW-1185">Reference proteome</keyword>
<proteinExistence type="predicted"/>
<protein>
    <submittedName>
        <fullName evidence="2">Uncharacterized protein</fullName>
    </submittedName>
</protein>
<organism evidence="2 3">
    <name type="scientific">Tetraparma gracilis</name>
    <dbReference type="NCBI Taxonomy" id="2962635"/>
    <lineage>
        <taxon>Eukaryota</taxon>
        <taxon>Sar</taxon>
        <taxon>Stramenopiles</taxon>
        <taxon>Ochrophyta</taxon>
        <taxon>Bolidophyceae</taxon>
        <taxon>Parmales</taxon>
        <taxon>Triparmaceae</taxon>
        <taxon>Tetraparma</taxon>
    </lineage>
</organism>
<feature type="region of interest" description="Disordered" evidence="1">
    <location>
        <begin position="312"/>
        <end position="340"/>
    </location>
</feature>
<sequence length="725" mass="79421">MSNNRRSSVNQTISLLLEESMRTQFDDLASHVTGPKAERILARRRLYGVGTGGDMPRVRKRSGGFRSKAEARNTSPPSSPPGYPAGYPAGMPPRGGSLATNSMSSLGFGDSFYQDSFEGSAASRAAARRDRPPSKARYAHDGMYSVITFPGRPDRMLHNSIPTGESPHFPRWYMGRDNSAAAPIDARAAAERYGNRGSYNMKLHSLHPAQSEGGARLDNEYTPKLSAAPPRPGLCQFGSPAEWPESATYPTGVKLKKPPTSHKYVRETTVADDVSAVPRPGTVPTPDKRATRAANMTSEETATLINSISMDRDEARSVSRMSMAESRRSRASYLSRPRTQQMMKVKSEGVIPQRYMKYSGQNLIVKTTDMPAPNKSREPHDDSGDGPPGSAGVNFHPSLTSSLGGSLDTYGFASPLPGTPGGGGGRNRTGSVASTMMSRPGTGGAGGKPPKGTLASKWYNVGRFVKVLFATAKNPVTFDPPPPWLSHLAALDVVVDEFVRATRRNKHRTIIYRDQFITSLTTKVDNFMDTQANMLFSSFDISAKNQIHYSTFIATCLIISKPEQASIDCLRECWALYKHHKGDYLAMDNVTEIFQLPAASRADTEAMEKELREVFKPVCYRLAATAEKKPAVEAGVLGAVGEKKKYHQQLRPVTTTFNLCNGVVDEDLFVRCCREAPTTVALWDALRRDQLRGSHARTASKMAETRSVADRVKDIRKRKVSLLMQ</sequence>
<accession>A0ABQ6N739</accession>
<dbReference type="Proteomes" id="UP001165060">
    <property type="component" value="Unassembled WGS sequence"/>
</dbReference>
<dbReference type="EMBL" id="BRYB01001030">
    <property type="protein sequence ID" value="GMI41860.1"/>
    <property type="molecule type" value="Genomic_DNA"/>
</dbReference>
<feature type="region of interest" description="Disordered" evidence="1">
    <location>
        <begin position="368"/>
        <end position="398"/>
    </location>
</feature>
<reference evidence="2 3" key="1">
    <citation type="journal article" date="2023" name="Commun. Biol.">
        <title>Genome analysis of Parmales, the sister group of diatoms, reveals the evolutionary specialization of diatoms from phago-mixotrophs to photoautotrophs.</title>
        <authorList>
            <person name="Ban H."/>
            <person name="Sato S."/>
            <person name="Yoshikawa S."/>
            <person name="Yamada K."/>
            <person name="Nakamura Y."/>
            <person name="Ichinomiya M."/>
            <person name="Sato N."/>
            <person name="Blanc-Mathieu R."/>
            <person name="Endo H."/>
            <person name="Kuwata A."/>
            <person name="Ogata H."/>
        </authorList>
    </citation>
    <scope>NUCLEOTIDE SEQUENCE [LARGE SCALE GENOMIC DNA]</scope>
</reference>
<comment type="caution">
    <text evidence="2">The sequence shown here is derived from an EMBL/GenBank/DDBJ whole genome shotgun (WGS) entry which is preliminary data.</text>
</comment>
<evidence type="ECO:0000313" key="3">
    <source>
        <dbReference type="Proteomes" id="UP001165060"/>
    </source>
</evidence>
<evidence type="ECO:0000313" key="2">
    <source>
        <dbReference type="EMBL" id="GMI41860.1"/>
    </source>
</evidence>
<dbReference type="InterPro" id="IPR011992">
    <property type="entry name" value="EF-hand-dom_pair"/>
</dbReference>
<name>A0ABQ6N739_9STRA</name>
<feature type="compositionally biased region" description="Low complexity" evidence="1">
    <location>
        <begin position="84"/>
        <end position="94"/>
    </location>
</feature>